<proteinExistence type="predicted"/>
<organism evidence="3 4">
    <name type="scientific">Catenovulum agarivorans DS-2</name>
    <dbReference type="NCBI Taxonomy" id="1328313"/>
    <lineage>
        <taxon>Bacteria</taxon>
        <taxon>Pseudomonadati</taxon>
        <taxon>Pseudomonadota</taxon>
        <taxon>Gammaproteobacteria</taxon>
        <taxon>Alteromonadales</taxon>
        <taxon>Alteromonadaceae</taxon>
        <taxon>Catenovulum</taxon>
    </lineage>
</organism>
<dbReference type="eggNOG" id="COG2206">
    <property type="taxonomic scope" value="Bacteria"/>
</dbReference>
<dbReference type="InterPro" id="IPR003018">
    <property type="entry name" value="GAF"/>
</dbReference>
<dbReference type="InterPro" id="IPR037522">
    <property type="entry name" value="HD_GYP_dom"/>
</dbReference>
<dbReference type="GO" id="GO:0008081">
    <property type="term" value="F:phosphoric diester hydrolase activity"/>
    <property type="evidence" value="ECO:0007669"/>
    <property type="project" value="UniProtKB-ARBA"/>
</dbReference>
<dbReference type="STRING" id="1328313.DS2_03665"/>
<feature type="coiled-coil region" evidence="1">
    <location>
        <begin position="329"/>
        <end position="364"/>
    </location>
</feature>
<dbReference type="CDD" id="cd00077">
    <property type="entry name" value="HDc"/>
    <property type="match status" value="1"/>
</dbReference>
<dbReference type="SUPFAM" id="SSF109604">
    <property type="entry name" value="HD-domain/PDEase-like"/>
    <property type="match status" value="2"/>
</dbReference>
<sequence length="565" mass="63701">MSESISETISDIVQQDLHEQVDHLIKVGVALSSEKDTTKLLEQILFAAQQLTHADGGTIYSVTEDNQLKFETLINHTLNMYMGGTSGQAIPFPNIPLQIEGQANLNALVAFAANKDLVVNIPDAYQPFDGFDMTAAREMDKKIGYRTQSVLTIPMKNHEGELNGVLQLINAQKVQANGECEIIPFSPEIQRLVDSLASQAAVALTNRQLIDDMQTLFQSFTKLIAQAIDEKSPYTGGHCRRVPEITMLLAQAVNQVDYGPLSEFSMTDKDMYELNIAAWLHDCGKVGTPEYVMDKATKLETIADRIHLVESRFEIYKRDVQLDYQQQIIEALHANKQAYAQELQQQLNAKLADLNDDFEFLRKANIGGEFMSPEDQKRVEEIGHQAEVNIGGQQQNLLSDDEIYNLQIARGTLNNEERSIINRHIEITIDMLEALPFPKHLRRVPEYAGGHHEKMDGTGYPRQLTREQMSVPARMMAIADIFEALTAADRPYKPAKSLSQCLKILGFMKKDNHIDPDLFDIFVDSGIYKVFAKEFLNPEQIDEVDLDKIPGYVRPELRYQSKAVT</sequence>
<evidence type="ECO:0000313" key="3">
    <source>
        <dbReference type="EMBL" id="EWH11575.1"/>
    </source>
</evidence>
<dbReference type="SMART" id="SM00065">
    <property type="entry name" value="GAF"/>
    <property type="match status" value="1"/>
</dbReference>
<keyword evidence="4" id="KW-1185">Reference proteome</keyword>
<dbReference type="InterPro" id="IPR029016">
    <property type="entry name" value="GAF-like_dom_sf"/>
</dbReference>
<dbReference type="Proteomes" id="UP000019276">
    <property type="component" value="Unassembled WGS sequence"/>
</dbReference>
<dbReference type="PROSITE" id="PS51832">
    <property type="entry name" value="HD_GYP"/>
    <property type="match status" value="1"/>
</dbReference>
<name>W7R1T8_9ALTE</name>
<reference evidence="3 4" key="1">
    <citation type="journal article" date="2014" name="Genome Announc.">
        <title>Draft Genome Sequence of the Agar-Degrading Bacterium Catenovulum sp. Strain DS-2, Isolated from Intestines of Haliotis diversicolor.</title>
        <authorList>
            <person name="Shan D."/>
            <person name="Li X."/>
            <person name="Gu Z."/>
            <person name="Wei G."/>
            <person name="Gao Z."/>
            <person name="Shao Z."/>
        </authorList>
    </citation>
    <scope>NUCLEOTIDE SEQUENCE [LARGE SCALE GENOMIC DNA]</scope>
    <source>
        <strain evidence="3 4">DS-2</strain>
    </source>
</reference>
<feature type="domain" description="HD-GYP" evidence="2">
    <location>
        <begin position="335"/>
        <end position="538"/>
    </location>
</feature>
<evidence type="ECO:0000256" key="1">
    <source>
        <dbReference type="SAM" id="Coils"/>
    </source>
</evidence>
<dbReference type="InterPro" id="IPR006674">
    <property type="entry name" value="HD_domain"/>
</dbReference>
<dbReference type="SMART" id="SM00471">
    <property type="entry name" value="HDc"/>
    <property type="match status" value="1"/>
</dbReference>
<gene>
    <name evidence="3" type="ORF">DS2_03665</name>
</gene>
<dbReference type="SUPFAM" id="SSF55781">
    <property type="entry name" value="GAF domain-like"/>
    <property type="match status" value="1"/>
</dbReference>
<dbReference type="AlphaFoldDB" id="W7R1T8"/>
<comment type="caution">
    <text evidence="3">The sequence shown here is derived from an EMBL/GenBank/DDBJ whole genome shotgun (WGS) entry which is preliminary data.</text>
</comment>
<keyword evidence="1" id="KW-0175">Coiled coil</keyword>
<dbReference type="PANTHER" id="PTHR43155:SF2">
    <property type="entry name" value="CYCLIC DI-GMP PHOSPHODIESTERASE PA4108"/>
    <property type="match status" value="1"/>
</dbReference>
<keyword evidence="3" id="KW-0378">Hydrolase</keyword>
<evidence type="ECO:0000313" key="4">
    <source>
        <dbReference type="Proteomes" id="UP000019276"/>
    </source>
</evidence>
<dbReference type="Pfam" id="PF13487">
    <property type="entry name" value="HD_5"/>
    <property type="match status" value="1"/>
</dbReference>
<dbReference type="PATRIC" id="fig|1328313.3.peg.760"/>
<dbReference type="Pfam" id="PF01966">
    <property type="entry name" value="HD"/>
    <property type="match status" value="1"/>
</dbReference>
<dbReference type="EMBL" id="ARZY01000004">
    <property type="protein sequence ID" value="EWH11575.1"/>
    <property type="molecule type" value="Genomic_DNA"/>
</dbReference>
<dbReference type="eggNOG" id="COG3437">
    <property type="taxonomic scope" value="Bacteria"/>
</dbReference>
<dbReference type="RefSeq" id="WP_035013283.1">
    <property type="nucleotide sequence ID" value="NZ_ARZY01000004.1"/>
</dbReference>
<evidence type="ECO:0000259" key="2">
    <source>
        <dbReference type="PROSITE" id="PS51832"/>
    </source>
</evidence>
<dbReference type="Gene3D" id="3.30.450.40">
    <property type="match status" value="1"/>
</dbReference>
<accession>W7R1T8</accession>
<dbReference type="Pfam" id="PF01590">
    <property type="entry name" value="GAF"/>
    <property type="match status" value="1"/>
</dbReference>
<dbReference type="Gene3D" id="1.10.3210.10">
    <property type="entry name" value="Hypothetical protein af1432"/>
    <property type="match status" value="2"/>
</dbReference>
<dbReference type="OrthoDB" id="9764808at2"/>
<dbReference type="PANTHER" id="PTHR43155">
    <property type="entry name" value="CYCLIC DI-GMP PHOSPHODIESTERASE PA4108-RELATED"/>
    <property type="match status" value="1"/>
</dbReference>
<dbReference type="InterPro" id="IPR003607">
    <property type="entry name" value="HD/PDEase_dom"/>
</dbReference>
<protein>
    <submittedName>
        <fullName evidence="3">Metal dependent phosphohydrolase</fullName>
    </submittedName>
</protein>